<organism evidence="4">
    <name type="scientific">Notodromas monacha</name>
    <dbReference type="NCBI Taxonomy" id="399045"/>
    <lineage>
        <taxon>Eukaryota</taxon>
        <taxon>Metazoa</taxon>
        <taxon>Ecdysozoa</taxon>
        <taxon>Arthropoda</taxon>
        <taxon>Crustacea</taxon>
        <taxon>Oligostraca</taxon>
        <taxon>Ostracoda</taxon>
        <taxon>Podocopa</taxon>
        <taxon>Podocopida</taxon>
        <taxon>Cypridocopina</taxon>
        <taxon>Cypridoidea</taxon>
        <taxon>Cyprididae</taxon>
        <taxon>Notodromas</taxon>
    </lineage>
</organism>
<sequence>MLAMRSFVLICVILVGAGINGLPTLSDQQPAPASPNLSVPQHPRQQGLRDDLPPAPEDEFVERLEKLLRSGELQKHHAVQQNELLMADKEQQSQQPCCENQLQQQQLPRNFASWSPSQALFQQIYAEGNHRENALRHQLNAPGSRIPVQSDFSTSRPVISLDPEAGNKAKFAFKPDETEFWRSNAADPAHHEQSVLENTINLLNNLPDQPLIQQQEQHEPETQNIVQELRPRLVKHLRELPVPLEYQAEKQIGSINPLPQFEYQAEKQIGSVNPLLPKRLHPSTFENVATGLGAKIYSLKNGQKEIVTYIDMPKLGVIAEEVRHPAEVQATQIVDKIPSKADVAVVDQSAVMQSPIAVESTKIQLDVGDDKTHWLQHESGKKNHDSEPETKDAAMVEDHHSEDHHAAINMGEAPKVMKLVQKPEVEEPLNENDGDPMSHFYFVGAIAGCSAAVAFGVVAAGVFWMRLKKNAKAAEDTEYPAYGVTGPGKHGGGSQDISPTSGDRKLAQSAQMYHYQHQKQQMIAMENHGNNSRRHGSTSDVEESDEEENEEGDYTVYECPGLAPTGEMEVRNPLFQDDPLTPSSPSRHVVDDYDDDAVQP</sequence>
<dbReference type="InterPro" id="IPR009635">
    <property type="entry name" value="NPDC1"/>
</dbReference>
<feature type="region of interest" description="Disordered" evidence="1">
    <location>
        <begin position="529"/>
        <end position="600"/>
    </location>
</feature>
<keyword evidence="2" id="KW-0812">Transmembrane</keyword>
<reference evidence="4" key="1">
    <citation type="submission" date="2020-11" db="EMBL/GenBank/DDBJ databases">
        <authorList>
            <person name="Tran Van P."/>
        </authorList>
    </citation>
    <scope>NUCLEOTIDE SEQUENCE</scope>
</reference>
<feature type="compositionally biased region" description="Acidic residues" evidence="1">
    <location>
        <begin position="540"/>
        <end position="553"/>
    </location>
</feature>
<dbReference type="OrthoDB" id="6270617at2759"/>
<evidence type="ECO:0008006" key="6">
    <source>
        <dbReference type="Google" id="ProtNLM"/>
    </source>
</evidence>
<dbReference type="Proteomes" id="UP000678499">
    <property type="component" value="Unassembled WGS sequence"/>
</dbReference>
<dbReference type="PANTHER" id="PTHR23352:SF2">
    <property type="entry name" value="NEURAL PROLIFERATION DIFFERENTIATION AND CONTROL PROTEIN 1"/>
    <property type="match status" value="1"/>
</dbReference>
<dbReference type="AlphaFoldDB" id="A0A7R9GIG3"/>
<keyword evidence="2" id="KW-0472">Membrane</keyword>
<feature type="region of interest" description="Disordered" evidence="1">
    <location>
        <begin position="479"/>
        <end position="516"/>
    </location>
</feature>
<feature type="compositionally biased region" description="Polar residues" evidence="1">
    <location>
        <begin position="26"/>
        <end position="39"/>
    </location>
</feature>
<evidence type="ECO:0000256" key="2">
    <source>
        <dbReference type="SAM" id="Phobius"/>
    </source>
</evidence>
<keyword evidence="3" id="KW-0732">Signal</keyword>
<accession>A0A7R9GIG3</accession>
<gene>
    <name evidence="4" type="ORF">NMOB1V02_LOCUS10037</name>
</gene>
<proteinExistence type="predicted"/>
<dbReference type="EMBL" id="CAJPEX010003806">
    <property type="protein sequence ID" value="CAG0922564.1"/>
    <property type="molecule type" value="Genomic_DNA"/>
</dbReference>
<keyword evidence="2" id="KW-1133">Transmembrane helix</keyword>
<evidence type="ECO:0000256" key="3">
    <source>
        <dbReference type="SAM" id="SignalP"/>
    </source>
</evidence>
<dbReference type="GO" id="GO:0016020">
    <property type="term" value="C:membrane"/>
    <property type="evidence" value="ECO:0007669"/>
    <property type="project" value="InterPro"/>
</dbReference>
<feature type="chain" id="PRO_5036403310" description="Neural proliferation differentiation and control protein 1" evidence="3">
    <location>
        <begin position="19"/>
        <end position="600"/>
    </location>
</feature>
<dbReference type="EMBL" id="OA885843">
    <property type="protein sequence ID" value="CAD7282412.1"/>
    <property type="molecule type" value="Genomic_DNA"/>
</dbReference>
<name>A0A7R9GIG3_9CRUS</name>
<feature type="compositionally biased region" description="Gly residues" evidence="1">
    <location>
        <begin position="485"/>
        <end position="494"/>
    </location>
</feature>
<protein>
    <recommendedName>
        <fullName evidence="6">Neural proliferation differentiation and control protein 1</fullName>
    </recommendedName>
</protein>
<feature type="transmembrane region" description="Helical" evidence="2">
    <location>
        <begin position="440"/>
        <end position="464"/>
    </location>
</feature>
<feature type="region of interest" description="Disordered" evidence="1">
    <location>
        <begin position="26"/>
        <end position="56"/>
    </location>
</feature>
<dbReference type="Pfam" id="PF06809">
    <property type="entry name" value="NPDC1"/>
    <property type="match status" value="1"/>
</dbReference>
<evidence type="ECO:0000256" key="1">
    <source>
        <dbReference type="SAM" id="MobiDB-lite"/>
    </source>
</evidence>
<evidence type="ECO:0000313" key="4">
    <source>
        <dbReference type="EMBL" id="CAD7282412.1"/>
    </source>
</evidence>
<feature type="signal peptide" evidence="3">
    <location>
        <begin position="1"/>
        <end position="18"/>
    </location>
</feature>
<dbReference type="PANTHER" id="PTHR23352">
    <property type="entry name" value="NEURAL PROLIFERATION DIFFERENTIATION AND CONTROL PROTEIN-1 NPDC-1 PROTEIN"/>
    <property type="match status" value="1"/>
</dbReference>
<evidence type="ECO:0000313" key="5">
    <source>
        <dbReference type="Proteomes" id="UP000678499"/>
    </source>
</evidence>
<keyword evidence="5" id="KW-1185">Reference proteome</keyword>